<evidence type="ECO:0000313" key="1">
    <source>
        <dbReference type="EMBL" id="CCD50656.1"/>
    </source>
</evidence>
<evidence type="ECO:0000313" key="2">
    <source>
        <dbReference type="Proteomes" id="UP000008177"/>
    </source>
</evidence>
<dbReference type="AlphaFoldDB" id="G2YFV8"/>
<reference evidence="2" key="1">
    <citation type="journal article" date="2011" name="PLoS Genet.">
        <title>Genomic analysis of the necrotrophic fungal pathogens Sclerotinia sclerotiorum and Botrytis cinerea.</title>
        <authorList>
            <person name="Amselem J."/>
            <person name="Cuomo C.A."/>
            <person name="van Kan J.A."/>
            <person name="Viaud M."/>
            <person name="Benito E.P."/>
            <person name="Couloux A."/>
            <person name="Coutinho P.M."/>
            <person name="de Vries R.P."/>
            <person name="Dyer P.S."/>
            <person name="Fillinger S."/>
            <person name="Fournier E."/>
            <person name="Gout L."/>
            <person name="Hahn M."/>
            <person name="Kohn L."/>
            <person name="Lapalu N."/>
            <person name="Plummer K.M."/>
            <person name="Pradier J.M."/>
            <person name="Quevillon E."/>
            <person name="Sharon A."/>
            <person name="Simon A."/>
            <person name="ten Have A."/>
            <person name="Tudzynski B."/>
            <person name="Tudzynski P."/>
            <person name="Wincker P."/>
            <person name="Andrew M."/>
            <person name="Anthouard V."/>
            <person name="Beever R.E."/>
            <person name="Beffa R."/>
            <person name="Benoit I."/>
            <person name="Bouzid O."/>
            <person name="Brault B."/>
            <person name="Chen Z."/>
            <person name="Choquer M."/>
            <person name="Collemare J."/>
            <person name="Cotton P."/>
            <person name="Danchin E.G."/>
            <person name="Da Silva C."/>
            <person name="Gautier A."/>
            <person name="Giraud C."/>
            <person name="Giraud T."/>
            <person name="Gonzalez C."/>
            <person name="Grossetete S."/>
            <person name="Guldener U."/>
            <person name="Henrissat B."/>
            <person name="Howlett B.J."/>
            <person name="Kodira C."/>
            <person name="Kretschmer M."/>
            <person name="Lappartient A."/>
            <person name="Leroch M."/>
            <person name="Levis C."/>
            <person name="Mauceli E."/>
            <person name="Neuveglise C."/>
            <person name="Oeser B."/>
            <person name="Pearson M."/>
            <person name="Poulain J."/>
            <person name="Poussereau N."/>
            <person name="Quesneville H."/>
            <person name="Rascle C."/>
            <person name="Schumacher J."/>
            <person name="Segurens B."/>
            <person name="Sexton A."/>
            <person name="Silva E."/>
            <person name="Sirven C."/>
            <person name="Soanes D.M."/>
            <person name="Talbot N.J."/>
            <person name="Templeton M."/>
            <person name="Yandava C."/>
            <person name="Yarden O."/>
            <person name="Zeng Q."/>
            <person name="Rollins J.A."/>
            <person name="Lebrun M.H."/>
            <person name="Dickman M."/>
        </authorList>
    </citation>
    <scope>NUCLEOTIDE SEQUENCE [LARGE SCALE GENOMIC DNA]</scope>
    <source>
        <strain evidence="2">T4</strain>
    </source>
</reference>
<organism evidence="1 2">
    <name type="scientific">Botryotinia fuckeliana (strain T4)</name>
    <name type="common">Noble rot fungus</name>
    <name type="synonym">Botrytis cinerea</name>
    <dbReference type="NCBI Taxonomy" id="999810"/>
    <lineage>
        <taxon>Eukaryota</taxon>
        <taxon>Fungi</taxon>
        <taxon>Dikarya</taxon>
        <taxon>Ascomycota</taxon>
        <taxon>Pezizomycotina</taxon>
        <taxon>Leotiomycetes</taxon>
        <taxon>Helotiales</taxon>
        <taxon>Sclerotiniaceae</taxon>
        <taxon>Botrytis</taxon>
    </lineage>
</organism>
<sequence>MYLDALSLSDPVLSIRKARWNLERKLALALARSDYRSARCSIRLCFFYAI</sequence>
<name>G2YFV8_BOTF4</name>
<protein>
    <submittedName>
        <fullName evidence="1">Uncharacterized protein</fullName>
    </submittedName>
</protein>
<dbReference type="HOGENOM" id="CLU_3124837_0_0_1"/>
<accession>G2YFV8</accession>
<dbReference type="EMBL" id="FQ790327">
    <property type="protein sequence ID" value="CCD50656.1"/>
    <property type="molecule type" value="Genomic_DNA"/>
</dbReference>
<gene>
    <name evidence="1" type="ORF">BofuT4_uP024650.1</name>
</gene>
<proteinExistence type="predicted"/>
<dbReference type="Proteomes" id="UP000008177">
    <property type="component" value="Unplaced contigs"/>
</dbReference>
<dbReference type="InParanoid" id="G2YFV8"/>